<feature type="region of interest" description="Disordered" evidence="1">
    <location>
        <begin position="14"/>
        <end position="49"/>
    </location>
</feature>
<dbReference type="InterPro" id="IPR050508">
    <property type="entry name" value="Methyltransf_Superfamily"/>
</dbReference>
<dbReference type="CDD" id="cd02440">
    <property type="entry name" value="AdoMet_MTases"/>
    <property type="match status" value="1"/>
</dbReference>
<dbReference type="InterPro" id="IPR041698">
    <property type="entry name" value="Methyltransf_25"/>
</dbReference>
<dbReference type="EMBL" id="BHZD01000001">
    <property type="protein sequence ID" value="GCD48311.1"/>
    <property type="molecule type" value="Genomic_DNA"/>
</dbReference>
<dbReference type="Pfam" id="PF13649">
    <property type="entry name" value="Methyltransf_25"/>
    <property type="match status" value="1"/>
</dbReference>
<dbReference type="InterPro" id="IPR029063">
    <property type="entry name" value="SAM-dependent_MTases_sf"/>
</dbReference>
<evidence type="ECO:0000313" key="3">
    <source>
        <dbReference type="EMBL" id="GCD48311.1"/>
    </source>
</evidence>
<feature type="domain" description="Methyltransferase" evidence="2">
    <location>
        <begin position="92"/>
        <end position="182"/>
    </location>
</feature>
<sequence length="255" mass="27024">MAREFTPAALRESVRYSPAADRPRVRNLKSPNGRPRPTGAYGGPEHHVSVRRSYDTVAEEYAARMHDELTGKPLDRALLAALLEQTEPGGTIADLGCGAGHVAAWLAGHGARAVGIDLSAGMVAVGRRRFAQVEFREGDLLALPARDGEFSSAVAFYSVIHLAPDDLRRAFDEAKRVLGPSGLLLLSFHVGKEARHLDEGGGTPWTSTTSRPPPPGDTAQAIQCGRRVTADDGRPSASAAAMRCTASRRVSGGAV</sequence>
<keyword evidence="3" id="KW-0808">Transferase</keyword>
<evidence type="ECO:0000256" key="1">
    <source>
        <dbReference type="SAM" id="MobiDB-lite"/>
    </source>
</evidence>
<feature type="region of interest" description="Disordered" evidence="1">
    <location>
        <begin position="197"/>
        <end position="219"/>
    </location>
</feature>
<accession>A0A401WG74</accession>
<dbReference type="Gene3D" id="3.40.50.150">
    <property type="entry name" value="Vaccinia Virus protein VP39"/>
    <property type="match status" value="1"/>
</dbReference>
<dbReference type="SUPFAM" id="SSF53335">
    <property type="entry name" value="S-adenosyl-L-methionine-dependent methyltransferases"/>
    <property type="match status" value="1"/>
</dbReference>
<gene>
    <name evidence="3" type="ORF">GKJPGBOP_08108</name>
</gene>
<evidence type="ECO:0000259" key="2">
    <source>
        <dbReference type="Pfam" id="PF13649"/>
    </source>
</evidence>
<comment type="caution">
    <text evidence="3">The sequence shown here is derived from an EMBL/GenBank/DDBJ whole genome shotgun (WGS) entry which is preliminary data.</text>
</comment>
<evidence type="ECO:0000313" key="4">
    <source>
        <dbReference type="Proteomes" id="UP000286746"/>
    </source>
</evidence>
<proteinExistence type="predicted"/>
<dbReference type="Proteomes" id="UP000286746">
    <property type="component" value="Unassembled WGS sequence"/>
</dbReference>
<dbReference type="PANTHER" id="PTHR42912">
    <property type="entry name" value="METHYLTRANSFERASE"/>
    <property type="match status" value="1"/>
</dbReference>
<dbReference type="GO" id="GO:0008168">
    <property type="term" value="F:methyltransferase activity"/>
    <property type="evidence" value="ECO:0007669"/>
    <property type="project" value="UniProtKB-KW"/>
</dbReference>
<keyword evidence="4" id="KW-1185">Reference proteome</keyword>
<dbReference type="AlphaFoldDB" id="A0A401WG74"/>
<protein>
    <submittedName>
        <fullName evidence="3">Methyltransferase</fullName>
    </submittedName>
</protein>
<keyword evidence="3" id="KW-0489">Methyltransferase</keyword>
<organism evidence="3 4">
    <name type="scientific">Streptomyces paromomycinus</name>
    <name type="common">Streptomyces rimosus subsp. paromomycinus</name>
    <dbReference type="NCBI Taxonomy" id="92743"/>
    <lineage>
        <taxon>Bacteria</taxon>
        <taxon>Bacillati</taxon>
        <taxon>Actinomycetota</taxon>
        <taxon>Actinomycetes</taxon>
        <taxon>Kitasatosporales</taxon>
        <taxon>Streptomycetaceae</taxon>
        <taxon>Streptomyces</taxon>
    </lineage>
</organism>
<reference evidence="3 4" key="1">
    <citation type="submission" date="2018-11" db="EMBL/GenBank/DDBJ databases">
        <title>Whole genome sequence of Streptomyces paromomycinus NBRC 15454(T).</title>
        <authorList>
            <person name="Komaki H."/>
            <person name="Tamura T."/>
        </authorList>
    </citation>
    <scope>NUCLEOTIDE SEQUENCE [LARGE SCALE GENOMIC DNA]</scope>
    <source>
        <strain evidence="3 4">NBRC 15454</strain>
    </source>
</reference>
<dbReference type="GO" id="GO:0032259">
    <property type="term" value="P:methylation"/>
    <property type="evidence" value="ECO:0007669"/>
    <property type="project" value="UniProtKB-KW"/>
</dbReference>
<name>A0A401WG74_STREY</name>